<protein>
    <submittedName>
        <fullName evidence="1">Uncharacterized protein</fullName>
    </submittedName>
</protein>
<reference evidence="1 2" key="1">
    <citation type="submission" date="2023-03" db="EMBL/GenBank/DDBJ databases">
        <title>WGS of Gossypium arboreum.</title>
        <authorList>
            <person name="Yu D."/>
        </authorList>
    </citation>
    <scope>NUCLEOTIDE SEQUENCE [LARGE SCALE GENOMIC DNA]</scope>
    <source>
        <tissue evidence="1">Leaf</tissue>
    </source>
</reference>
<sequence length="98" mass="11120">MPELIDDVDDGGKFYGEEELVEPLTHLCCLVVRRTLNIQLRDDHDLQRSNIFHSRCLIKGKLFSFIIGCGSCANIVSSYLVDSLALPYSKHPTPYHLQ</sequence>
<accession>A0ABR0Q1B9</accession>
<evidence type="ECO:0000313" key="1">
    <source>
        <dbReference type="EMBL" id="KAK5833139.1"/>
    </source>
</evidence>
<name>A0ABR0Q1B9_GOSAR</name>
<keyword evidence="2" id="KW-1185">Reference proteome</keyword>
<dbReference type="PANTHER" id="PTHR35046:SF9">
    <property type="entry name" value="RNA-DIRECTED DNA POLYMERASE"/>
    <property type="match status" value="1"/>
</dbReference>
<dbReference type="PANTHER" id="PTHR35046">
    <property type="entry name" value="ZINC KNUCKLE (CCHC-TYPE) FAMILY PROTEIN"/>
    <property type="match status" value="1"/>
</dbReference>
<dbReference type="EMBL" id="JARKNE010000005">
    <property type="protein sequence ID" value="KAK5833139.1"/>
    <property type="molecule type" value="Genomic_DNA"/>
</dbReference>
<proteinExistence type="predicted"/>
<comment type="caution">
    <text evidence="1">The sequence shown here is derived from an EMBL/GenBank/DDBJ whole genome shotgun (WGS) entry which is preliminary data.</text>
</comment>
<dbReference type="Proteomes" id="UP001358586">
    <property type="component" value="Chromosome 5"/>
</dbReference>
<evidence type="ECO:0000313" key="2">
    <source>
        <dbReference type="Proteomes" id="UP001358586"/>
    </source>
</evidence>
<gene>
    <name evidence="1" type="ORF">PVK06_016952</name>
</gene>
<organism evidence="1 2">
    <name type="scientific">Gossypium arboreum</name>
    <name type="common">Tree cotton</name>
    <name type="synonym">Gossypium nanking</name>
    <dbReference type="NCBI Taxonomy" id="29729"/>
    <lineage>
        <taxon>Eukaryota</taxon>
        <taxon>Viridiplantae</taxon>
        <taxon>Streptophyta</taxon>
        <taxon>Embryophyta</taxon>
        <taxon>Tracheophyta</taxon>
        <taxon>Spermatophyta</taxon>
        <taxon>Magnoliopsida</taxon>
        <taxon>eudicotyledons</taxon>
        <taxon>Gunneridae</taxon>
        <taxon>Pentapetalae</taxon>
        <taxon>rosids</taxon>
        <taxon>malvids</taxon>
        <taxon>Malvales</taxon>
        <taxon>Malvaceae</taxon>
        <taxon>Malvoideae</taxon>
        <taxon>Gossypium</taxon>
    </lineage>
</organism>